<proteinExistence type="predicted"/>
<evidence type="ECO:0000313" key="2">
    <source>
        <dbReference type="Proteomes" id="UP001527392"/>
    </source>
</evidence>
<dbReference type="Pfam" id="PF12363">
    <property type="entry name" value="Phage_TAC_12"/>
    <property type="match status" value="1"/>
</dbReference>
<comment type="caution">
    <text evidence="1">The sequence shown here is derived from an EMBL/GenBank/DDBJ whole genome shotgun (WGS) entry which is preliminary data.</text>
</comment>
<name>A0ABT4K740_9LACO</name>
<accession>A0ABT4K740</accession>
<dbReference type="InterPro" id="IPR024410">
    <property type="entry name" value="Phage_TAC_12"/>
</dbReference>
<gene>
    <name evidence="1" type="ORF">L2504_04310</name>
</gene>
<dbReference type="Proteomes" id="UP001527392">
    <property type="component" value="Unassembled WGS sequence"/>
</dbReference>
<evidence type="ECO:0000313" key="1">
    <source>
        <dbReference type="EMBL" id="MCZ3781366.1"/>
    </source>
</evidence>
<organism evidence="1 2">
    <name type="scientific">Limosilactobacillus vaginalis</name>
    <dbReference type="NCBI Taxonomy" id="1633"/>
    <lineage>
        <taxon>Bacteria</taxon>
        <taxon>Bacillati</taxon>
        <taxon>Bacillota</taxon>
        <taxon>Bacilli</taxon>
        <taxon>Lactobacillales</taxon>
        <taxon>Lactobacillaceae</taxon>
        <taxon>Limosilactobacillus</taxon>
    </lineage>
</organism>
<protein>
    <submittedName>
        <fullName evidence="1">Tail assembly chaperone</fullName>
    </submittedName>
</protein>
<reference evidence="1 2" key="1">
    <citation type="submission" date="2022-01" db="EMBL/GenBank/DDBJ databases">
        <title>VMRC isolate genome collection.</title>
        <authorList>
            <person name="France M."/>
            <person name="Rutt L."/>
            <person name="Humphrys M."/>
            <person name="Ravel J."/>
        </authorList>
    </citation>
    <scope>NUCLEOTIDE SEQUENCE [LARGE SCALE GENOMIC DNA]</scope>
    <source>
        <strain evidence="1 2">C0030B4</strain>
    </source>
</reference>
<dbReference type="EMBL" id="JAKHMS010000007">
    <property type="protein sequence ID" value="MCZ3781366.1"/>
    <property type="molecule type" value="Genomic_DNA"/>
</dbReference>
<sequence>MEIKINGKEQELNFGVKFVRLLDKKMPIVMSVKGMGEQPFGMALTRVVPALKTFDTAVLSDVIYLALWGSKPRPSQDDVDAFIDDDKTDIEKLFSDVIDAMSKSNSVKLATKNLKA</sequence>
<dbReference type="RefSeq" id="WP_269257269.1">
    <property type="nucleotide sequence ID" value="NZ_JAKHMK010000006.1"/>
</dbReference>
<keyword evidence="2" id="KW-1185">Reference proteome</keyword>